<dbReference type="Proteomes" id="UP000030758">
    <property type="component" value="Unassembled WGS sequence"/>
</dbReference>
<keyword evidence="5 7" id="KW-0206">Cytoskeleton</keyword>
<dbReference type="PANTHER" id="PTHR32465">
    <property type="entry name" value="BARDET-BIEDL SYNDROME 2 PROTEIN"/>
    <property type="match status" value="1"/>
</dbReference>
<evidence type="ECO:0000259" key="9">
    <source>
        <dbReference type="Pfam" id="PF14782"/>
    </source>
</evidence>
<dbReference type="EMBL" id="KL363227">
    <property type="protein sequence ID" value="KFD52454.1"/>
    <property type="molecule type" value="Genomic_DNA"/>
</dbReference>
<evidence type="ECO:0000313" key="13">
    <source>
        <dbReference type="EMBL" id="KFD52454.1"/>
    </source>
</evidence>
<keyword evidence="4 7" id="KW-0969">Cilium</keyword>
<dbReference type="Proteomes" id="UP000030764">
    <property type="component" value="Unassembled WGS sequence"/>
</dbReference>
<keyword evidence="6 7" id="KW-0966">Cell projection</keyword>
<dbReference type="InterPro" id="IPR029429">
    <property type="entry name" value="BBS2_Mid"/>
</dbReference>
<evidence type="ECO:0000259" key="8">
    <source>
        <dbReference type="Pfam" id="PF14781"/>
    </source>
</evidence>
<dbReference type="Pfam" id="PF23350">
    <property type="entry name" value="BBS2_pf"/>
    <property type="match status" value="1"/>
</dbReference>
<dbReference type="GO" id="GO:0034464">
    <property type="term" value="C:BBSome"/>
    <property type="evidence" value="ECO:0007669"/>
    <property type="project" value="UniProtKB-UniRule"/>
</dbReference>
<dbReference type="PIRSF" id="PIRSF013684">
    <property type="entry name" value="BBS2"/>
    <property type="match status" value="1"/>
</dbReference>
<evidence type="ECO:0000259" key="11">
    <source>
        <dbReference type="Pfam" id="PF23350"/>
    </source>
</evidence>
<dbReference type="Pfam" id="PF14783">
    <property type="entry name" value="BBS2_Mid"/>
    <property type="match status" value="1"/>
</dbReference>
<proteinExistence type="predicted"/>
<feature type="domain" description="BBS2 hairpin" evidence="12">
    <location>
        <begin position="596"/>
        <end position="684"/>
    </location>
</feature>
<dbReference type="InterPro" id="IPR029333">
    <property type="entry name" value="BBS2_GAE_dom"/>
</dbReference>
<gene>
    <name evidence="13" type="ORF">M513_06651</name>
    <name evidence="14" type="ORF">M514_06651</name>
</gene>
<dbReference type="InterPro" id="IPR055379">
    <property type="entry name" value="BBS2_pf_dom"/>
</dbReference>
<keyword evidence="15" id="KW-1185">Reference proteome</keyword>
<dbReference type="InterPro" id="IPR055380">
    <property type="entry name" value="BBS2_hp_dom"/>
</dbReference>
<feature type="domain" description="BBS2 GAE" evidence="9">
    <location>
        <begin position="391"/>
        <end position="474"/>
    </location>
</feature>
<evidence type="ECO:0000256" key="6">
    <source>
        <dbReference type="ARBA" id="ARBA00023273"/>
    </source>
</evidence>
<reference evidence="13 15" key="1">
    <citation type="journal article" date="2014" name="Nat. Genet.">
        <title>Genome and transcriptome of the porcine whipworm Trichuris suis.</title>
        <authorList>
            <person name="Jex A.R."/>
            <person name="Nejsum P."/>
            <person name="Schwarz E.M."/>
            <person name="Hu L."/>
            <person name="Young N.D."/>
            <person name="Hall R.S."/>
            <person name="Korhonen P.K."/>
            <person name="Liao S."/>
            <person name="Thamsborg S."/>
            <person name="Xia J."/>
            <person name="Xu P."/>
            <person name="Wang S."/>
            <person name="Scheerlinck J.P."/>
            <person name="Hofmann A."/>
            <person name="Sternberg P.W."/>
            <person name="Wang J."/>
            <person name="Gasser R.B."/>
        </authorList>
    </citation>
    <scope>NUCLEOTIDE SEQUENCE [LARGE SCALE GENOMIC DNA]</scope>
    <source>
        <strain evidence="14">DCEP-RM93F</strain>
        <strain evidence="13">DCEP-RM93M</strain>
    </source>
</reference>
<evidence type="ECO:0000313" key="14">
    <source>
        <dbReference type="EMBL" id="KFD69012.1"/>
    </source>
</evidence>
<dbReference type="InterPro" id="IPR029430">
    <property type="entry name" value="BBS2_N"/>
</dbReference>
<protein>
    <recommendedName>
        <fullName evidence="7">Bardet-Biedl syndrome 2 protein homolog</fullName>
    </recommendedName>
</protein>
<dbReference type="AlphaFoldDB" id="A0A085M5F8"/>
<dbReference type="Pfam" id="PF14782">
    <property type="entry name" value="BBS2_GAE"/>
    <property type="match status" value="1"/>
</dbReference>
<dbReference type="GO" id="GO:1905515">
    <property type="term" value="P:non-motile cilium assembly"/>
    <property type="evidence" value="ECO:0007669"/>
    <property type="project" value="InterPro"/>
</dbReference>
<dbReference type="Pfam" id="PF14781">
    <property type="entry name" value="BBS2_N"/>
    <property type="match status" value="1"/>
</dbReference>
<feature type="domain" description="BBS2 platform" evidence="11">
    <location>
        <begin position="481"/>
        <end position="565"/>
    </location>
</feature>
<name>A0A085M5F8_9BILA</name>
<evidence type="ECO:0000256" key="5">
    <source>
        <dbReference type="ARBA" id="ARBA00023212"/>
    </source>
</evidence>
<dbReference type="SUPFAM" id="SSF50978">
    <property type="entry name" value="WD40 repeat-like"/>
    <property type="match status" value="1"/>
</dbReference>
<evidence type="ECO:0000259" key="10">
    <source>
        <dbReference type="Pfam" id="PF14783"/>
    </source>
</evidence>
<evidence type="ECO:0000259" key="12">
    <source>
        <dbReference type="Pfam" id="PF23353"/>
    </source>
</evidence>
<comment type="subcellular location">
    <subcellularLocation>
        <location evidence="1">Cell projection</location>
        <location evidence="1">Cilium</location>
    </subcellularLocation>
    <subcellularLocation>
        <location evidence="2">Cytoplasm</location>
        <location evidence="2">Cytoskeleton</location>
    </subcellularLocation>
</comment>
<dbReference type="GO" id="GO:0036064">
    <property type="term" value="C:ciliary basal body"/>
    <property type="evidence" value="ECO:0007669"/>
    <property type="project" value="TreeGrafter"/>
</dbReference>
<evidence type="ECO:0000256" key="4">
    <source>
        <dbReference type="ARBA" id="ARBA00023069"/>
    </source>
</evidence>
<keyword evidence="3 7" id="KW-0963">Cytoplasm</keyword>
<evidence type="ECO:0000256" key="3">
    <source>
        <dbReference type="ARBA" id="ARBA00022490"/>
    </source>
</evidence>
<feature type="domain" description="Ciliary BBSome complex subunit 2 middle region" evidence="10">
    <location>
        <begin position="190"/>
        <end position="256"/>
    </location>
</feature>
<sequence>MSMQSMSLVVSFTLKLGRRISPHAVALGCFDIGQTQSLALVDTAGKVFLYSIETVDSRTTTDADQFAAAPGFRLNPSASTVLNVNQQVKMLSSGRPTLQDARDVIIIGTASHLLVYDVENNSDVFYNRVADGLESITVGQFGGNDETLIICGGCCSLQGFDWQGIERFWTVTGGNVRAMCFCDFDSDGKAEAVTELCSLGGNRFAYGLTNGTLGVYAGRSRLWRIKSKSNPTCMCMYDIDGDDELELVTGWSSGKLVIMTGHVSQIDFRKVNSGLLVGKDHIGSSVVGLVLLKIPGSERIHLICCSASGEVRGYSAAKGHGCVIKESTLQDAISELSIEKQNLLLELENYKEKEETGLPMGPLYDQTDIRIPRGTQVSGDIGIVVPKDADPYLNLTLRTNNDTIIRGALIFAEGIFNGESHAAMASKNQYKSFIEVQIRPEKDVSTDLHIKALLGNRKSPLLYVFELTKTLPKFSMYAICTDEAPSPKSGVRFRLKINSDQFARWIEDNFLLCRNVQYHQGCLRQRLVSLRNGQLVFIIAQNDGNCQIRCDDIEICGSILQSLSAHVDADSKVTGTFPNLAEQYMELDEKNSEMLLFQQVREMSCVRDQISADIAEQVSLAKAVLLRAEDARTLNDFVGMKKHYKELASLNETLISLQNVRTTNNAELADSLRKINKIIQNASNLRVGEHRSGFVRACRSAISAGSLKQMQKLLDMEGQPMDEAE</sequence>
<dbReference type="EMBL" id="KL367499">
    <property type="protein sequence ID" value="KFD69012.1"/>
    <property type="molecule type" value="Genomic_DNA"/>
</dbReference>
<dbReference type="InterPro" id="IPR036322">
    <property type="entry name" value="WD40_repeat_dom_sf"/>
</dbReference>
<evidence type="ECO:0000256" key="1">
    <source>
        <dbReference type="ARBA" id="ARBA00004138"/>
    </source>
</evidence>
<dbReference type="InterPro" id="IPR016616">
    <property type="entry name" value="Bardet-Biedl_syndrome_2_prot"/>
</dbReference>
<dbReference type="GO" id="GO:0043005">
    <property type="term" value="C:neuron projection"/>
    <property type="evidence" value="ECO:0007669"/>
    <property type="project" value="TreeGrafter"/>
</dbReference>
<organism evidence="13 15">
    <name type="scientific">Trichuris suis</name>
    <name type="common">pig whipworm</name>
    <dbReference type="NCBI Taxonomy" id="68888"/>
    <lineage>
        <taxon>Eukaryota</taxon>
        <taxon>Metazoa</taxon>
        <taxon>Ecdysozoa</taxon>
        <taxon>Nematoda</taxon>
        <taxon>Enoplea</taxon>
        <taxon>Dorylaimia</taxon>
        <taxon>Trichinellida</taxon>
        <taxon>Trichuridae</taxon>
        <taxon>Trichuris</taxon>
    </lineage>
</organism>
<evidence type="ECO:0000313" key="15">
    <source>
        <dbReference type="Proteomes" id="UP000030764"/>
    </source>
</evidence>
<accession>A0A085M5F8</accession>
<dbReference type="GO" id="GO:0016020">
    <property type="term" value="C:membrane"/>
    <property type="evidence" value="ECO:0007669"/>
    <property type="project" value="TreeGrafter"/>
</dbReference>
<feature type="domain" description="Ciliary BBSome complex subunit 2 N-terminal" evidence="8">
    <location>
        <begin position="27"/>
        <end position="139"/>
    </location>
</feature>
<dbReference type="Pfam" id="PF23353">
    <property type="entry name" value="BBS2_hp"/>
    <property type="match status" value="1"/>
</dbReference>
<dbReference type="GO" id="GO:0031514">
    <property type="term" value="C:motile cilium"/>
    <property type="evidence" value="ECO:0007669"/>
    <property type="project" value="TreeGrafter"/>
</dbReference>
<evidence type="ECO:0000256" key="7">
    <source>
        <dbReference type="PIRNR" id="PIRNR013684"/>
    </source>
</evidence>
<dbReference type="PANTHER" id="PTHR32465:SF0">
    <property type="entry name" value="BARDET-BIEDL SYNDROME 2 PROTEIN"/>
    <property type="match status" value="1"/>
</dbReference>
<evidence type="ECO:0000256" key="2">
    <source>
        <dbReference type="ARBA" id="ARBA00004245"/>
    </source>
</evidence>